<name>A0ABR4KIQ7_9EURO</name>
<sequence>MRIFMMLCWNNFRLFRDIDFHFEVIRAALGSSVGEMPTVLLAGLTPSSAGQSHHLLIGDSGVIQVSSESKAVDNYTAVNHGSAIHLRGIVSHPLDRVYILETLRVDFDPNLTATLRRLSWPHPIYPSRRASYSLHPTSARLHRIAIESVDNVPRP</sequence>
<dbReference type="EMBL" id="JBFXLR010000016">
    <property type="protein sequence ID" value="KAL2852150.1"/>
    <property type="molecule type" value="Genomic_DNA"/>
</dbReference>
<protein>
    <submittedName>
        <fullName evidence="1">Uncharacterized protein</fullName>
    </submittedName>
</protein>
<evidence type="ECO:0000313" key="1">
    <source>
        <dbReference type="EMBL" id="KAL2852150.1"/>
    </source>
</evidence>
<dbReference type="RefSeq" id="XP_070900153.1">
    <property type="nucleotide sequence ID" value="XM_071049471.1"/>
</dbReference>
<reference evidence="1 2" key="1">
    <citation type="submission" date="2024-07" db="EMBL/GenBank/DDBJ databases">
        <title>Section-level genome sequencing and comparative genomics of Aspergillus sections Usti and Cavernicolus.</title>
        <authorList>
            <consortium name="Lawrence Berkeley National Laboratory"/>
            <person name="Nybo J.L."/>
            <person name="Vesth T.C."/>
            <person name="Theobald S."/>
            <person name="Frisvad J.C."/>
            <person name="Larsen T.O."/>
            <person name="Kjaerboelling I."/>
            <person name="Rothschild-Mancinelli K."/>
            <person name="Lyhne E.K."/>
            <person name="Kogle M.E."/>
            <person name="Barry K."/>
            <person name="Clum A."/>
            <person name="Na H."/>
            <person name="Ledsgaard L."/>
            <person name="Lin J."/>
            <person name="Lipzen A."/>
            <person name="Kuo A."/>
            <person name="Riley R."/>
            <person name="Mondo S."/>
            <person name="LaButti K."/>
            <person name="Haridas S."/>
            <person name="Pangalinan J."/>
            <person name="Salamov A.A."/>
            <person name="Simmons B.A."/>
            <person name="Magnuson J.K."/>
            <person name="Chen J."/>
            <person name="Drula E."/>
            <person name="Henrissat B."/>
            <person name="Wiebenga A."/>
            <person name="Lubbers R.J."/>
            <person name="Gomes A.C."/>
            <person name="Macurrencykelacurrency M.R."/>
            <person name="Stajich J."/>
            <person name="Grigoriev I.V."/>
            <person name="Mortensen U.H."/>
            <person name="De vries R.P."/>
            <person name="Baker S.E."/>
            <person name="Andersen M.R."/>
        </authorList>
    </citation>
    <scope>NUCLEOTIDE SEQUENCE [LARGE SCALE GENOMIC DNA]</scope>
    <source>
        <strain evidence="1 2">CBS 756.74</strain>
    </source>
</reference>
<comment type="caution">
    <text evidence="1">The sequence shown here is derived from an EMBL/GenBank/DDBJ whole genome shotgun (WGS) entry which is preliminary data.</text>
</comment>
<organism evidence="1 2">
    <name type="scientific">Aspergillus pseudodeflectus</name>
    <dbReference type="NCBI Taxonomy" id="176178"/>
    <lineage>
        <taxon>Eukaryota</taxon>
        <taxon>Fungi</taxon>
        <taxon>Dikarya</taxon>
        <taxon>Ascomycota</taxon>
        <taxon>Pezizomycotina</taxon>
        <taxon>Eurotiomycetes</taxon>
        <taxon>Eurotiomycetidae</taxon>
        <taxon>Eurotiales</taxon>
        <taxon>Aspergillaceae</taxon>
        <taxon>Aspergillus</taxon>
        <taxon>Aspergillus subgen. Nidulantes</taxon>
    </lineage>
</organism>
<evidence type="ECO:0000313" key="2">
    <source>
        <dbReference type="Proteomes" id="UP001610444"/>
    </source>
</evidence>
<dbReference type="GeneID" id="98164635"/>
<proteinExistence type="predicted"/>
<gene>
    <name evidence="1" type="ORF">BJX68DRAFT_59770</name>
</gene>
<dbReference type="Proteomes" id="UP001610444">
    <property type="component" value="Unassembled WGS sequence"/>
</dbReference>
<accession>A0ABR4KIQ7</accession>
<keyword evidence="2" id="KW-1185">Reference proteome</keyword>